<dbReference type="EMBL" id="MU155839">
    <property type="protein sequence ID" value="KAF9470822.1"/>
    <property type="molecule type" value="Genomic_DNA"/>
</dbReference>
<feature type="region of interest" description="Disordered" evidence="1">
    <location>
        <begin position="55"/>
        <end position="79"/>
    </location>
</feature>
<reference evidence="2" key="1">
    <citation type="submission" date="2020-11" db="EMBL/GenBank/DDBJ databases">
        <authorList>
            <consortium name="DOE Joint Genome Institute"/>
            <person name="Ahrendt S."/>
            <person name="Riley R."/>
            <person name="Andreopoulos W."/>
            <person name="Labutti K."/>
            <person name="Pangilinan J."/>
            <person name="Ruiz-Duenas F.J."/>
            <person name="Barrasa J.M."/>
            <person name="Sanchez-Garcia M."/>
            <person name="Camarero S."/>
            <person name="Miyauchi S."/>
            <person name="Serrano A."/>
            <person name="Linde D."/>
            <person name="Babiker R."/>
            <person name="Drula E."/>
            <person name="Ayuso-Fernandez I."/>
            <person name="Pacheco R."/>
            <person name="Padilla G."/>
            <person name="Ferreira P."/>
            <person name="Barriuso J."/>
            <person name="Kellner H."/>
            <person name="Castanera R."/>
            <person name="Alfaro M."/>
            <person name="Ramirez L."/>
            <person name="Pisabarro A.G."/>
            <person name="Kuo A."/>
            <person name="Tritt A."/>
            <person name="Lipzen A."/>
            <person name="He G."/>
            <person name="Yan M."/>
            <person name="Ng V."/>
            <person name="Cullen D."/>
            <person name="Martin F."/>
            <person name="Rosso M.-N."/>
            <person name="Henrissat B."/>
            <person name="Hibbett D."/>
            <person name="Martinez A.T."/>
            <person name="Grigoriev I.V."/>
        </authorList>
    </citation>
    <scope>NUCLEOTIDE SEQUENCE</scope>
    <source>
        <strain evidence="2">CIRM-BRFM 674</strain>
    </source>
</reference>
<evidence type="ECO:0000256" key="1">
    <source>
        <dbReference type="SAM" id="MobiDB-lite"/>
    </source>
</evidence>
<dbReference type="AlphaFoldDB" id="A0A9P5YJ51"/>
<dbReference type="Proteomes" id="UP000807469">
    <property type="component" value="Unassembled WGS sequence"/>
</dbReference>
<evidence type="ECO:0000313" key="2">
    <source>
        <dbReference type="EMBL" id="KAF9470822.1"/>
    </source>
</evidence>
<protein>
    <submittedName>
        <fullName evidence="2">Uncharacterized protein</fullName>
    </submittedName>
</protein>
<accession>A0A9P5YJ51</accession>
<proteinExistence type="predicted"/>
<sequence>MRTILATTWVPVPQGTSGSLDCRTQEGVLWGTYQWGPKAMSHSCSFSCSRQALKSSRPFPAGSGGLEGTERIEHGKMWE</sequence>
<keyword evidence="3" id="KW-1185">Reference proteome</keyword>
<name>A0A9P5YJ51_9AGAR</name>
<gene>
    <name evidence="2" type="ORF">BDN70DRAFT_647870</name>
</gene>
<comment type="caution">
    <text evidence="2">The sequence shown here is derived from an EMBL/GenBank/DDBJ whole genome shotgun (WGS) entry which is preliminary data.</text>
</comment>
<evidence type="ECO:0000313" key="3">
    <source>
        <dbReference type="Proteomes" id="UP000807469"/>
    </source>
</evidence>
<feature type="compositionally biased region" description="Basic and acidic residues" evidence="1">
    <location>
        <begin position="68"/>
        <end position="79"/>
    </location>
</feature>
<organism evidence="2 3">
    <name type="scientific">Pholiota conissans</name>
    <dbReference type="NCBI Taxonomy" id="109636"/>
    <lineage>
        <taxon>Eukaryota</taxon>
        <taxon>Fungi</taxon>
        <taxon>Dikarya</taxon>
        <taxon>Basidiomycota</taxon>
        <taxon>Agaricomycotina</taxon>
        <taxon>Agaricomycetes</taxon>
        <taxon>Agaricomycetidae</taxon>
        <taxon>Agaricales</taxon>
        <taxon>Agaricineae</taxon>
        <taxon>Strophariaceae</taxon>
        <taxon>Pholiota</taxon>
    </lineage>
</organism>